<dbReference type="EMBL" id="CP063373">
    <property type="protein sequence ID" value="QOV35863.1"/>
    <property type="molecule type" value="Genomic_DNA"/>
</dbReference>
<keyword evidence="1" id="KW-0732">Signal</keyword>
<feature type="signal peptide" evidence="1">
    <location>
        <begin position="1"/>
        <end position="25"/>
    </location>
</feature>
<dbReference type="PROSITE" id="PS51318">
    <property type="entry name" value="TAT"/>
    <property type="match status" value="1"/>
</dbReference>
<organism evidence="2 3">
    <name type="scientific">Streptomyces ferrugineus</name>
    <dbReference type="NCBI Taxonomy" id="1413221"/>
    <lineage>
        <taxon>Bacteria</taxon>
        <taxon>Bacillati</taxon>
        <taxon>Actinomycetota</taxon>
        <taxon>Actinomycetes</taxon>
        <taxon>Kitasatosporales</taxon>
        <taxon>Streptomycetaceae</taxon>
        <taxon>Streptomyces</taxon>
    </lineage>
</organism>
<keyword evidence="3" id="KW-1185">Reference proteome</keyword>
<reference evidence="2 3" key="1">
    <citation type="submission" date="2020-10" db="EMBL/GenBank/DDBJ databases">
        <title>Streptomyces ferrugineus complate genome analysis.</title>
        <authorList>
            <person name="Anwar N."/>
        </authorList>
    </citation>
    <scope>NUCLEOTIDE SEQUENCE [LARGE SCALE GENOMIC DNA]</scope>
    <source>
        <strain evidence="2 3">CCTCC AA2014009</strain>
    </source>
</reference>
<dbReference type="AlphaFoldDB" id="A0A7M2SK75"/>
<name>A0A7M2SK75_9ACTN</name>
<sequence>MTRQNPATRQPSRRGVLTASGAALAAGVCGAGVAKGNGLTGETETAAGTSEQGAAPLAAGALGINFNEDPSDLRLSHMEALSARWMRGFVPIRASDQGDPAEQPAVATLLAASRQGYRTVLSLKFPYQDQPLPAPGSDAMAALLTRVDAVLRAVMGKVDMLTIGNEPFLETLPGERDSTLNAFYERLAAHVVAHRAERCGEDCRTRLYMGALNRLDDPAHRTPATERWMAHVRDTPAIDGVDIHPHVGRLESTGAFLDYVLPRLRTDQTFLATEFSLVDHWARHRADTVPTEFATRYGVPRDTQVWQVIAEAIRHPFPQRKWNDFLALSRWFESRRTYLTNQTRMFRDTGRLAVATYAGLQIRSMAVGYGPDKTPWILNPVYANRTVRQDADGTPGRNYAWFEAFRALQPA</sequence>
<evidence type="ECO:0000313" key="3">
    <source>
        <dbReference type="Proteomes" id="UP000594205"/>
    </source>
</evidence>
<evidence type="ECO:0000256" key="1">
    <source>
        <dbReference type="SAM" id="SignalP"/>
    </source>
</evidence>
<feature type="chain" id="PRO_5038908712" evidence="1">
    <location>
        <begin position="26"/>
        <end position="411"/>
    </location>
</feature>
<dbReference type="RefSeq" id="WP_194041241.1">
    <property type="nucleotide sequence ID" value="NZ_CP063373.1"/>
</dbReference>
<dbReference type="Proteomes" id="UP000594205">
    <property type="component" value="Chromosome"/>
</dbReference>
<accession>A0A7M2SK75</accession>
<evidence type="ECO:0000313" key="2">
    <source>
        <dbReference type="EMBL" id="QOV35863.1"/>
    </source>
</evidence>
<dbReference type="SUPFAM" id="SSF51445">
    <property type="entry name" value="(Trans)glycosidases"/>
    <property type="match status" value="1"/>
</dbReference>
<proteinExistence type="predicted"/>
<gene>
    <name evidence="2" type="ORF">IM697_38445</name>
</gene>
<dbReference type="InterPro" id="IPR017853">
    <property type="entry name" value="GH"/>
</dbReference>
<protein>
    <submittedName>
        <fullName evidence="2">Uncharacterized protein</fullName>
    </submittedName>
</protein>
<dbReference type="KEGG" id="sfeu:IM697_38445"/>
<dbReference type="InterPro" id="IPR006311">
    <property type="entry name" value="TAT_signal"/>
</dbReference>